<keyword evidence="2" id="KW-1185">Reference proteome</keyword>
<gene>
    <name evidence="1" type="ORF">K488DRAFT_46051</name>
</gene>
<reference evidence="1" key="1">
    <citation type="submission" date="2021-02" db="EMBL/GenBank/DDBJ databases">
        <authorList>
            <consortium name="DOE Joint Genome Institute"/>
            <person name="Ahrendt S."/>
            <person name="Looney B.P."/>
            <person name="Miyauchi S."/>
            <person name="Morin E."/>
            <person name="Drula E."/>
            <person name="Courty P.E."/>
            <person name="Chicoki N."/>
            <person name="Fauchery L."/>
            <person name="Kohler A."/>
            <person name="Kuo A."/>
            <person name="Labutti K."/>
            <person name="Pangilinan J."/>
            <person name="Lipzen A."/>
            <person name="Riley R."/>
            <person name="Andreopoulos W."/>
            <person name="He G."/>
            <person name="Johnson J."/>
            <person name="Barry K.W."/>
            <person name="Grigoriev I.V."/>
            <person name="Nagy L."/>
            <person name="Hibbett D."/>
            <person name="Henrissat B."/>
            <person name="Matheny P.B."/>
            <person name="Labbe J."/>
            <person name="Martin F."/>
        </authorList>
    </citation>
    <scope>NUCLEOTIDE SEQUENCE</scope>
    <source>
        <strain evidence="1">EC-137</strain>
    </source>
</reference>
<sequence length="395" mass="44247">MSGAFPSPRDLDVDGFMESSNTGIAAIREQLDIKRRHMREEKARCGNACGRKEDEKTTLRHCSRCHSIRYCSQECQRQHWKVHKPSCYSFNDPPLCRAFNPKIILPGTSYPETPIFARGNKDGMGCWWSVAGQVTCELNSQVGDIMEMYEEHKNKPGTLADAIRMLPGFGEPTYLDIRTLVQNRSSEPRLTVGNDILAIVATSGKEAFLTGRNAGETHVEAQTIRGIPTIAQRPAFVRITHINGKEWKDSRGNEAALLDAVLKDRTTCTFTLQPADHVILNLQYRIGGPDIRHDFEAWALLDHLSLPSMPYVDSVIDSKQGALARMSRVVAPVDMKAVDWWYEDIRTKGEYEHIKSHSGVERANMIGKGNGMMSDTVSMLFGMAMNKMMGNDSQP</sequence>
<proteinExistence type="predicted"/>
<protein>
    <submittedName>
        <fullName evidence="1">Uncharacterized protein</fullName>
    </submittedName>
</protein>
<accession>A0ACB8QRV7</accession>
<name>A0ACB8QRV7_9AGAM</name>
<comment type="caution">
    <text evidence="1">The sequence shown here is derived from an EMBL/GenBank/DDBJ whole genome shotgun (WGS) entry which is preliminary data.</text>
</comment>
<evidence type="ECO:0000313" key="2">
    <source>
        <dbReference type="Proteomes" id="UP000814128"/>
    </source>
</evidence>
<dbReference type="EMBL" id="MU273505">
    <property type="protein sequence ID" value="KAI0034171.1"/>
    <property type="molecule type" value="Genomic_DNA"/>
</dbReference>
<evidence type="ECO:0000313" key="1">
    <source>
        <dbReference type="EMBL" id="KAI0034171.1"/>
    </source>
</evidence>
<organism evidence="1 2">
    <name type="scientific">Vararia minispora EC-137</name>
    <dbReference type="NCBI Taxonomy" id="1314806"/>
    <lineage>
        <taxon>Eukaryota</taxon>
        <taxon>Fungi</taxon>
        <taxon>Dikarya</taxon>
        <taxon>Basidiomycota</taxon>
        <taxon>Agaricomycotina</taxon>
        <taxon>Agaricomycetes</taxon>
        <taxon>Russulales</taxon>
        <taxon>Lachnocladiaceae</taxon>
        <taxon>Vararia</taxon>
    </lineage>
</organism>
<dbReference type="Proteomes" id="UP000814128">
    <property type="component" value="Unassembled WGS sequence"/>
</dbReference>
<reference evidence="1" key="2">
    <citation type="journal article" date="2022" name="New Phytol.">
        <title>Evolutionary transition to the ectomycorrhizal habit in the genomes of a hyperdiverse lineage of mushroom-forming fungi.</title>
        <authorList>
            <person name="Looney B."/>
            <person name="Miyauchi S."/>
            <person name="Morin E."/>
            <person name="Drula E."/>
            <person name="Courty P.E."/>
            <person name="Kohler A."/>
            <person name="Kuo A."/>
            <person name="LaButti K."/>
            <person name="Pangilinan J."/>
            <person name="Lipzen A."/>
            <person name="Riley R."/>
            <person name="Andreopoulos W."/>
            <person name="He G."/>
            <person name="Johnson J."/>
            <person name="Nolan M."/>
            <person name="Tritt A."/>
            <person name="Barry K.W."/>
            <person name="Grigoriev I.V."/>
            <person name="Nagy L.G."/>
            <person name="Hibbett D."/>
            <person name="Henrissat B."/>
            <person name="Matheny P.B."/>
            <person name="Labbe J."/>
            <person name="Martin F.M."/>
        </authorList>
    </citation>
    <scope>NUCLEOTIDE SEQUENCE</scope>
    <source>
        <strain evidence="1">EC-137</strain>
    </source>
</reference>